<evidence type="ECO:0000313" key="3">
    <source>
        <dbReference type="Proteomes" id="UP000769528"/>
    </source>
</evidence>
<gene>
    <name evidence="2" type="ORF">WICMUC_001770</name>
</gene>
<comment type="caution">
    <text evidence="2">The sequence shown here is derived from an EMBL/GenBank/DDBJ whole genome shotgun (WGS) entry which is preliminary data.</text>
</comment>
<feature type="compositionally biased region" description="Basic and acidic residues" evidence="1">
    <location>
        <begin position="77"/>
        <end position="90"/>
    </location>
</feature>
<evidence type="ECO:0000313" key="2">
    <source>
        <dbReference type="EMBL" id="KAH3677189.1"/>
    </source>
</evidence>
<proteinExistence type="predicted"/>
<protein>
    <submittedName>
        <fullName evidence="2">Uncharacterized protein</fullName>
    </submittedName>
</protein>
<dbReference type="Proteomes" id="UP000769528">
    <property type="component" value="Unassembled WGS sequence"/>
</dbReference>
<evidence type="ECO:0000256" key="1">
    <source>
        <dbReference type="SAM" id="MobiDB-lite"/>
    </source>
</evidence>
<reference evidence="2" key="1">
    <citation type="journal article" date="2021" name="Open Biol.">
        <title>Shared evolutionary footprints suggest mitochondrial oxidative damage underlies multiple complex I losses in fungi.</title>
        <authorList>
            <person name="Schikora-Tamarit M.A."/>
            <person name="Marcet-Houben M."/>
            <person name="Nosek J."/>
            <person name="Gabaldon T."/>
        </authorList>
    </citation>
    <scope>NUCLEOTIDE SEQUENCE</scope>
    <source>
        <strain evidence="2">CBS6341</strain>
    </source>
</reference>
<feature type="region of interest" description="Disordered" evidence="1">
    <location>
        <begin position="71"/>
        <end position="90"/>
    </location>
</feature>
<accession>A0A9P8PTU6</accession>
<feature type="region of interest" description="Disordered" evidence="1">
    <location>
        <begin position="23"/>
        <end position="56"/>
    </location>
</feature>
<name>A0A9P8PTU6_9ASCO</name>
<sequence>MKPNPANLVGSLRSFALNGGFSGIGNSSRLPRPPAPPRFPPNAGSNGLAPVNPPPIEEALAFGISPTALKSISSSSAHDEPPNDSSFKKVDKSILTPFFGPIF</sequence>
<dbReference type="EMBL" id="JAEUBF010000544">
    <property type="protein sequence ID" value="KAH3677189.1"/>
    <property type="molecule type" value="Genomic_DNA"/>
</dbReference>
<reference evidence="2" key="2">
    <citation type="submission" date="2021-01" db="EMBL/GenBank/DDBJ databases">
        <authorList>
            <person name="Schikora-Tamarit M.A."/>
        </authorList>
    </citation>
    <scope>NUCLEOTIDE SEQUENCE</scope>
    <source>
        <strain evidence="2">CBS6341</strain>
    </source>
</reference>
<feature type="compositionally biased region" description="Pro residues" evidence="1">
    <location>
        <begin position="31"/>
        <end position="40"/>
    </location>
</feature>
<keyword evidence="3" id="KW-1185">Reference proteome</keyword>
<organism evidence="2 3">
    <name type="scientific">Wickerhamomyces mucosus</name>
    <dbReference type="NCBI Taxonomy" id="1378264"/>
    <lineage>
        <taxon>Eukaryota</taxon>
        <taxon>Fungi</taxon>
        <taxon>Dikarya</taxon>
        <taxon>Ascomycota</taxon>
        <taxon>Saccharomycotina</taxon>
        <taxon>Saccharomycetes</taxon>
        <taxon>Phaffomycetales</taxon>
        <taxon>Wickerhamomycetaceae</taxon>
        <taxon>Wickerhamomyces</taxon>
    </lineage>
</organism>
<dbReference type="AlphaFoldDB" id="A0A9P8PTU6"/>